<dbReference type="SUPFAM" id="SSF51735">
    <property type="entry name" value="NAD(P)-binding Rossmann-fold domains"/>
    <property type="match status" value="1"/>
</dbReference>
<keyword evidence="6" id="KW-1185">Reference proteome</keyword>
<name>A0A1V9ADF1_SACPI</name>
<feature type="region of interest" description="Disordered" evidence="3">
    <location>
        <begin position="1"/>
        <end position="25"/>
    </location>
</feature>
<evidence type="ECO:0000256" key="2">
    <source>
        <dbReference type="ARBA" id="ARBA00022857"/>
    </source>
</evidence>
<dbReference type="Proteomes" id="UP000192591">
    <property type="component" value="Unassembled WGS sequence"/>
</dbReference>
<dbReference type="AlphaFoldDB" id="A0A1V9ADF1"/>
<reference evidence="5 6" key="1">
    <citation type="submission" date="2017-02" db="EMBL/GenBank/DDBJ databases">
        <title>Draft genome of Saccharomonospora sp. 154.</title>
        <authorList>
            <person name="Alonso-Carmona G.S."/>
            <person name="De La Haba R."/>
            <person name="Vera-Gargallo B."/>
            <person name="Sandoval-Trujillo A.H."/>
            <person name="Ramirez-Duran N."/>
            <person name="Ventosa A."/>
        </authorList>
    </citation>
    <scope>NUCLEOTIDE SEQUENCE [LARGE SCALE GENOMIC DNA]</scope>
    <source>
        <strain evidence="5 6">LRS4.154</strain>
    </source>
</reference>
<dbReference type="InterPro" id="IPR051164">
    <property type="entry name" value="NmrA-like_oxidored"/>
</dbReference>
<accession>A0A1V9ADF1</accession>
<evidence type="ECO:0000256" key="1">
    <source>
        <dbReference type="ARBA" id="ARBA00006328"/>
    </source>
</evidence>
<comment type="caution">
    <text evidence="5">The sequence shown here is derived from an EMBL/GenBank/DDBJ whole genome shotgun (WGS) entry which is preliminary data.</text>
</comment>
<proteinExistence type="inferred from homology"/>
<dbReference type="EMBL" id="MWIH01000002">
    <property type="protein sequence ID" value="OQO94954.1"/>
    <property type="molecule type" value="Genomic_DNA"/>
</dbReference>
<dbReference type="Gene3D" id="3.40.50.720">
    <property type="entry name" value="NAD(P)-binding Rossmann-like Domain"/>
    <property type="match status" value="1"/>
</dbReference>
<sequence length="346" mass="36364">MSDTSIHHSAGPARHAGSPGTEHVGTGRTIAVLGATGQQGGSTAAALLATGWTVRAVVRDPAADGARSLAAAGAEVVRGDLTEPESLRAAFTGVHGVFSVQPSSGQAGAGLSHDDEVRYGTAVAEAAQLSGVAHLVYSSMIAAGPKPTGVSHFDVKSRIEDRVRSVDTVSTIVRPATFMELLMTPGMGLDRGELTFLMRPDQAMQLIAVRDIGRVVAEVFGKPARFANRTIEIAGDALTGNAIAENLAQAAQRPIRYSRFSRAVLERDEVLARSAALVDDGRLAGVADLGALRAMFPFLLSFDRWLKGPGEALLADALRPAHTSHHPLSRPHGVSERLADRTRPRE</sequence>
<gene>
    <name evidence="5" type="ORF">B1813_02490</name>
</gene>
<dbReference type="Gene3D" id="3.90.25.10">
    <property type="entry name" value="UDP-galactose 4-epimerase, domain 1"/>
    <property type="match status" value="1"/>
</dbReference>
<feature type="compositionally biased region" description="Basic and acidic residues" evidence="3">
    <location>
        <begin position="333"/>
        <end position="346"/>
    </location>
</feature>
<dbReference type="CDD" id="cd05251">
    <property type="entry name" value="NmrA_like_SDR_a"/>
    <property type="match status" value="1"/>
</dbReference>
<dbReference type="STRING" id="1962155.B1813_02490"/>
<organism evidence="5 6">
    <name type="scientific">Saccharomonospora piscinae</name>
    <dbReference type="NCBI Taxonomy" id="687388"/>
    <lineage>
        <taxon>Bacteria</taxon>
        <taxon>Bacillati</taxon>
        <taxon>Actinomycetota</taxon>
        <taxon>Actinomycetes</taxon>
        <taxon>Pseudonocardiales</taxon>
        <taxon>Pseudonocardiaceae</taxon>
        <taxon>Saccharomonospora</taxon>
    </lineage>
</organism>
<dbReference type="PANTHER" id="PTHR42748:SF7">
    <property type="entry name" value="NMRA LIKE REDOX SENSOR 1-RELATED"/>
    <property type="match status" value="1"/>
</dbReference>
<evidence type="ECO:0000313" key="5">
    <source>
        <dbReference type="EMBL" id="OQO94954.1"/>
    </source>
</evidence>
<dbReference type="InterPro" id="IPR036291">
    <property type="entry name" value="NAD(P)-bd_dom_sf"/>
</dbReference>
<evidence type="ECO:0000313" key="6">
    <source>
        <dbReference type="Proteomes" id="UP000192591"/>
    </source>
</evidence>
<evidence type="ECO:0000256" key="3">
    <source>
        <dbReference type="SAM" id="MobiDB-lite"/>
    </source>
</evidence>
<keyword evidence="2" id="KW-0521">NADP</keyword>
<comment type="similarity">
    <text evidence="1">Belongs to the NmrA-type oxidoreductase family.</text>
</comment>
<dbReference type="PANTHER" id="PTHR42748">
    <property type="entry name" value="NITROGEN METABOLITE REPRESSION PROTEIN NMRA FAMILY MEMBER"/>
    <property type="match status" value="1"/>
</dbReference>
<dbReference type="Pfam" id="PF05368">
    <property type="entry name" value="NmrA"/>
    <property type="match status" value="1"/>
</dbReference>
<evidence type="ECO:0000259" key="4">
    <source>
        <dbReference type="Pfam" id="PF05368"/>
    </source>
</evidence>
<feature type="domain" description="NmrA-like" evidence="4">
    <location>
        <begin position="28"/>
        <end position="267"/>
    </location>
</feature>
<dbReference type="InterPro" id="IPR008030">
    <property type="entry name" value="NmrA-like"/>
</dbReference>
<protein>
    <submittedName>
        <fullName evidence="5">NmrA family protein</fullName>
    </submittedName>
</protein>
<feature type="region of interest" description="Disordered" evidence="3">
    <location>
        <begin position="322"/>
        <end position="346"/>
    </location>
</feature>